<dbReference type="EC" id="2.7.1.156" evidence="8"/>
<dbReference type="GO" id="GO:0005525">
    <property type="term" value="F:GTP binding"/>
    <property type="evidence" value="ECO:0007669"/>
    <property type="project" value="UniProtKB-KW"/>
</dbReference>
<evidence type="ECO:0000256" key="13">
    <source>
        <dbReference type="ARBA" id="ARBA00022777"/>
    </source>
</evidence>
<evidence type="ECO:0000256" key="8">
    <source>
        <dbReference type="ARBA" id="ARBA00012016"/>
    </source>
</evidence>
<dbReference type="Gene3D" id="3.40.50.300">
    <property type="entry name" value="P-loop containing nucleotide triphosphate hydrolases"/>
    <property type="match status" value="1"/>
</dbReference>
<dbReference type="UniPathway" id="UPA00148">
    <property type="reaction ID" value="UER00236"/>
</dbReference>
<keyword evidence="10" id="KW-0169">Cobalamin biosynthesis</keyword>
<evidence type="ECO:0000256" key="4">
    <source>
        <dbReference type="ARBA" id="ARBA00003889"/>
    </source>
</evidence>
<keyword evidence="12" id="KW-0547">Nucleotide-binding</keyword>
<comment type="catalytic activity">
    <reaction evidence="3">
        <text>adenosylcob(III)inamide + GTP = adenosylcob(III)inamide phosphate + GDP + H(+)</text>
        <dbReference type="Rhea" id="RHEA:15765"/>
        <dbReference type="ChEBI" id="CHEBI:2480"/>
        <dbReference type="ChEBI" id="CHEBI:15378"/>
        <dbReference type="ChEBI" id="CHEBI:37565"/>
        <dbReference type="ChEBI" id="CHEBI:58189"/>
        <dbReference type="ChEBI" id="CHEBI:58502"/>
        <dbReference type="EC" id="2.7.1.156"/>
    </reaction>
</comment>
<evidence type="ECO:0000256" key="2">
    <source>
        <dbReference type="ARBA" id="ARBA00000711"/>
    </source>
</evidence>
<dbReference type="OrthoDB" id="9799422at2"/>
<evidence type="ECO:0000256" key="10">
    <source>
        <dbReference type="ARBA" id="ARBA00022573"/>
    </source>
</evidence>
<evidence type="ECO:0000256" key="7">
    <source>
        <dbReference type="ARBA" id="ARBA00007490"/>
    </source>
</evidence>
<dbReference type="GO" id="GO:0009236">
    <property type="term" value="P:cobalamin biosynthetic process"/>
    <property type="evidence" value="ECO:0007669"/>
    <property type="project" value="UniProtKB-UniPathway"/>
</dbReference>
<accession>A0A1H9TJV0</accession>
<evidence type="ECO:0000256" key="1">
    <source>
        <dbReference type="ARBA" id="ARBA00000312"/>
    </source>
</evidence>
<dbReference type="eggNOG" id="COG2087">
    <property type="taxonomic scope" value="Bacteria"/>
</dbReference>
<dbReference type="Proteomes" id="UP000182584">
    <property type="component" value="Unassembled WGS sequence"/>
</dbReference>
<comment type="pathway">
    <text evidence="5">Cofactor biosynthesis; adenosylcobalamin biosynthesis; adenosylcobalamin from cob(II)yrinate a,c-diamide: step 6/7.</text>
</comment>
<keyword evidence="15" id="KW-0342">GTP-binding</keyword>
<protein>
    <recommendedName>
        <fullName evidence="16">Adenosylcobinamide kinase</fullName>
        <ecNumber evidence="8">2.7.1.156</ecNumber>
        <ecNumber evidence="9">2.7.7.62</ecNumber>
    </recommendedName>
    <alternativeName>
        <fullName evidence="17">Adenosylcobinamide-phosphate guanylyltransferase</fullName>
    </alternativeName>
</protein>
<comment type="function">
    <text evidence="4">Catalyzes ATP-dependent phosphorylation of adenosylcobinamide and addition of GMP to adenosylcobinamide phosphate.</text>
</comment>
<evidence type="ECO:0000256" key="6">
    <source>
        <dbReference type="ARBA" id="ARBA00005159"/>
    </source>
</evidence>
<keyword evidence="18" id="KW-0548">Nucleotidyltransferase</keyword>
<name>A0A1H9TJV0_BUTFI</name>
<dbReference type="EC" id="2.7.7.62" evidence="9"/>
<evidence type="ECO:0000256" key="11">
    <source>
        <dbReference type="ARBA" id="ARBA00022679"/>
    </source>
</evidence>
<dbReference type="GO" id="GO:0008820">
    <property type="term" value="F:cobinamide phosphate guanylyltransferase activity"/>
    <property type="evidence" value="ECO:0007669"/>
    <property type="project" value="UniProtKB-EC"/>
</dbReference>
<proteinExistence type="inferred from homology"/>
<evidence type="ECO:0000256" key="17">
    <source>
        <dbReference type="ARBA" id="ARBA00030571"/>
    </source>
</evidence>
<comment type="similarity">
    <text evidence="7">Belongs to the CobU/CobP family.</text>
</comment>
<reference evidence="18 19" key="1">
    <citation type="submission" date="2016-10" db="EMBL/GenBank/DDBJ databases">
        <authorList>
            <person name="de Groot N.N."/>
        </authorList>
    </citation>
    <scope>NUCLEOTIDE SEQUENCE [LARGE SCALE GENOMIC DNA]</scope>
    <source>
        <strain evidence="18 19">AR40</strain>
    </source>
</reference>
<dbReference type="GO" id="GO:0005524">
    <property type="term" value="F:ATP binding"/>
    <property type="evidence" value="ECO:0007669"/>
    <property type="project" value="UniProtKB-KW"/>
</dbReference>
<evidence type="ECO:0000256" key="5">
    <source>
        <dbReference type="ARBA" id="ARBA00004692"/>
    </source>
</evidence>
<organism evidence="18 19">
    <name type="scientific">Butyrivibrio fibrisolvens</name>
    <dbReference type="NCBI Taxonomy" id="831"/>
    <lineage>
        <taxon>Bacteria</taxon>
        <taxon>Bacillati</taxon>
        <taxon>Bacillota</taxon>
        <taxon>Clostridia</taxon>
        <taxon>Lachnospirales</taxon>
        <taxon>Lachnospiraceae</taxon>
        <taxon>Butyrivibrio</taxon>
    </lineage>
</organism>
<keyword evidence="13 18" id="KW-0418">Kinase</keyword>
<keyword evidence="14" id="KW-0067">ATP-binding</keyword>
<dbReference type="PANTHER" id="PTHR34848">
    <property type="match status" value="1"/>
</dbReference>
<dbReference type="SUPFAM" id="SSF52540">
    <property type="entry name" value="P-loop containing nucleoside triphosphate hydrolases"/>
    <property type="match status" value="1"/>
</dbReference>
<dbReference type="InterPro" id="IPR027417">
    <property type="entry name" value="P-loop_NTPase"/>
</dbReference>
<evidence type="ECO:0000256" key="16">
    <source>
        <dbReference type="ARBA" id="ARBA00029570"/>
    </source>
</evidence>
<dbReference type="AlphaFoldDB" id="A0A1H9TJV0"/>
<evidence type="ECO:0000256" key="12">
    <source>
        <dbReference type="ARBA" id="ARBA00022741"/>
    </source>
</evidence>
<evidence type="ECO:0000256" key="9">
    <source>
        <dbReference type="ARBA" id="ARBA00012523"/>
    </source>
</evidence>
<sequence>MVFFITGGNDNGKSEYAEDLVIKLSPGGRSAGYTRIYLATMGARDEESLKRIKKHIFRRKDMEYITIEKSFDVGSIDITNIDIANGSVKNVNEDKGGKRILLIEDIPNLLAGEMFKGTSFYPDVADKITADIMKLISACEHTVIVTNEVFSDGMIYDEYTTTYLREFGTINRRLAGYSDKVVELVCGIPCIVKE</sequence>
<comment type="catalytic activity">
    <reaction evidence="1">
        <text>adenosylcob(III)inamide + ATP = adenosylcob(III)inamide phosphate + ADP + H(+)</text>
        <dbReference type="Rhea" id="RHEA:15769"/>
        <dbReference type="ChEBI" id="CHEBI:2480"/>
        <dbReference type="ChEBI" id="CHEBI:15378"/>
        <dbReference type="ChEBI" id="CHEBI:30616"/>
        <dbReference type="ChEBI" id="CHEBI:58502"/>
        <dbReference type="ChEBI" id="CHEBI:456216"/>
        <dbReference type="EC" id="2.7.1.156"/>
    </reaction>
</comment>
<dbReference type="EMBL" id="FOGJ01000015">
    <property type="protein sequence ID" value="SER97422.1"/>
    <property type="molecule type" value="Genomic_DNA"/>
</dbReference>
<evidence type="ECO:0000313" key="19">
    <source>
        <dbReference type="Proteomes" id="UP000182584"/>
    </source>
</evidence>
<dbReference type="GO" id="GO:0043752">
    <property type="term" value="F:adenosylcobinamide kinase activity"/>
    <property type="evidence" value="ECO:0007669"/>
    <property type="project" value="UniProtKB-EC"/>
</dbReference>
<dbReference type="RefSeq" id="WP_051211851.1">
    <property type="nucleotide sequence ID" value="NZ_FOGJ01000015.1"/>
</dbReference>
<comment type="pathway">
    <text evidence="6">Cofactor biosynthesis; adenosylcobalamin biosynthesis; adenosylcobalamin from cob(II)yrinate a,c-diamide: step 5/7.</text>
</comment>
<dbReference type="InterPro" id="IPR003203">
    <property type="entry name" value="CobU/CobP"/>
</dbReference>
<evidence type="ECO:0000256" key="14">
    <source>
        <dbReference type="ARBA" id="ARBA00022840"/>
    </source>
</evidence>
<keyword evidence="11 18" id="KW-0808">Transferase</keyword>
<evidence type="ECO:0000313" key="18">
    <source>
        <dbReference type="EMBL" id="SER97422.1"/>
    </source>
</evidence>
<dbReference type="Pfam" id="PF02283">
    <property type="entry name" value="CobU"/>
    <property type="match status" value="1"/>
</dbReference>
<comment type="catalytic activity">
    <reaction evidence="2">
        <text>adenosylcob(III)inamide phosphate + GTP + H(+) = adenosylcob(III)inamide-GDP + diphosphate</text>
        <dbReference type="Rhea" id="RHEA:22712"/>
        <dbReference type="ChEBI" id="CHEBI:15378"/>
        <dbReference type="ChEBI" id="CHEBI:33019"/>
        <dbReference type="ChEBI" id="CHEBI:37565"/>
        <dbReference type="ChEBI" id="CHEBI:58502"/>
        <dbReference type="ChEBI" id="CHEBI:60487"/>
        <dbReference type="EC" id="2.7.7.62"/>
    </reaction>
</comment>
<evidence type="ECO:0000256" key="15">
    <source>
        <dbReference type="ARBA" id="ARBA00023134"/>
    </source>
</evidence>
<gene>
    <name evidence="18" type="ORF">SAMN04487884_11533</name>
</gene>
<dbReference type="PANTHER" id="PTHR34848:SF1">
    <property type="entry name" value="BIFUNCTIONAL ADENOSYLCOBALAMIN BIOSYNTHESIS PROTEIN COBU"/>
    <property type="match status" value="1"/>
</dbReference>
<evidence type="ECO:0000256" key="3">
    <source>
        <dbReference type="ARBA" id="ARBA00001522"/>
    </source>
</evidence>